<keyword evidence="3" id="KW-1185">Reference proteome</keyword>
<dbReference type="AlphaFoldDB" id="A0ABD3VB69"/>
<evidence type="ECO:0000256" key="1">
    <source>
        <dbReference type="SAM" id="MobiDB-lite"/>
    </source>
</evidence>
<evidence type="ECO:0000313" key="3">
    <source>
        <dbReference type="Proteomes" id="UP001634394"/>
    </source>
</evidence>
<sequence>MPPFHPNTPENLTPPEAEGAFIIVNKIGGDPNMDPVKETAASEDSDSLQEITDMTPLYGSADCRKLAEDIINCYDSRVFFVFGHEEIPPLSRGDLDSARGSASGLSALQSPKKVESSTQTDNKQCTKRIKLFNPDEYLNYKSEEKRVCKFEMFRKELAYDRMWADSEISYQCMCSRLNGTSRDFLVGWEQVHETRKMKSSKKAKKQITGKPQNEAFQRLTKGEKFSYYIFEHFENITDYIEDYRKNYVVGCNILKDAIGTEAQTGLSEKPDPYFSKLRSTLCLWAGHVKNESKKDDDSPDDEYRVLTMRDRGKTINLAPVRENSSSSGFPVHDKRNTKRNYLTLDQYLNLMTPPKVSPLDTDDSKEKRFRIANTGENNLFPACTPRRGARPLRLGSAEFLKPATPPDTAKKYASLDSKQILERKMQMHRASSFQHSSVPGTLYVGSTIYRDTPSTSVIPLAPPTRARSGQSRKSHCSRGSTRSVIKDDGVDEGRSSNARDSMLSMNLRQLGIRGTNYKSDDPLQIVYRLHRDKNSRITITPVKN</sequence>
<feature type="compositionally biased region" description="Low complexity" evidence="1">
    <location>
        <begin position="98"/>
        <end position="110"/>
    </location>
</feature>
<feature type="region of interest" description="Disordered" evidence="1">
    <location>
        <begin position="91"/>
        <end position="121"/>
    </location>
</feature>
<organism evidence="2 3">
    <name type="scientific">Sinanodonta woodiana</name>
    <name type="common">Chinese pond mussel</name>
    <name type="synonym">Anodonta woodiana</name>
    <dbReference type="NCBI Taxonomy" id="1069815"/>
    <lineage>
        <taxon>Eukaryota</taxon>
        <taxon>Metazoa</taxon>
        <taxon>Spiralia</taxon>
        <taxon>Lophotrochozoa</taxon>
        <taxon>Mollusca</taxon>
        <taxon>Bivalvia</taxon>
        <taxon>Autobranchia</taxon>
        <taxon>Heteroconchia</taxon>
        <taxon>Palaeoheterodonta</taxon>
        <taxon>Unionida</taxon>
        <taxon>Unionoidea</taxon>
        <taxon>Unionidae</taxon>
        <taxon>Unioninae</taxon>
        <taxon>Sinanodonta</taxon>
    </lineage>
</organism>
<reference evidence="2 3" key="1">
    <citation type="submission" date="2024-11" db="EMBL/GenBank/DDBJ databases">
        <title>Chromosome-level genome assembly of the freshwater bivalve Anodonta woodiana.</title>
        <authorList>
            <person name="Chen X."/>
        </authorList>
    </citation>
    <scope>NUCLEOTIDE SEQUENCE [LARGE SCALE GENOMIC DNA]</scope>
    <source>
        <strain evidence="2">MN2024</strain>
        <tissue evidence="2">Gills</tissue>
    </source>
</reference>
<comment type="caution">
    <text evidence="2">The sequence shown here is derived from an EMBL/GenBank/DDBJ whole genome shotgun (WGS) entry which is preliminary data.</text>
</comment>
<protein>
    <submittedName>
        <fullName evidence="2">Uncharacterized protein</fullName>
    </submittedName>
</protein>
<name>A0ABD3VB69_SINWO</name>
<feature type="region of interest" description="Disordered" evidence="1">
    <location>
        <begin position="462"/>
        <end position="502"/>
    </location>
</feature>
<proteinExistence type="predicted"/>
<accession>A0ABD3VB69</accession>
<feature type="compositionally biased region" description="Basic and acidic residues" evidence="1">
    <location>
        <begin position="484"/>
        <end position="494"/>
    </location>
</feature>
<evidence type="ECO:0000313" key="2">
    <source>
        <dbReference type="EMBL" id="KAL3858271.1"/>
    </source>
</evidence>
<dbReference type="Proteomes" id="UP001634394">
    <property type="component" value="Unassembled WGS sequence"/>
</dbReference>
<dbReference type="EMBL" id="JBJQND010000013">
    <property type="protein sequence ID" value="KAL3858271.1"/>
    <property type="molecule type" value="Genomic_DNA"/>
</dbReference>
<gene>
    <name evidence="2" type="ORF">ACJMK2_012867</name>
</gene>